<keyword evidence="2" id="KW-0472">Membrane</keyword>
<feature type="compositionally biased region" description="Low complexity" evidence="1">
    <location>
        <begin position="259"/>
        <end position="270"/>
    </location>
</feature>
<dbReference type="AlphaFoldDB" id="G4TWN8"/>
<dbReference type="InParanoid" id="G4TWN8"/>
<keyword evidence="4" id="KW-1185">Reference proteome</keyword>
<gene>
    <name evidence="3" type="ORF">PIIN_09721</name>
</gene>
<organism evidence="3 4">
    <name type="scientific">Serendipita indica (strain DSM 11827)</name>
    <name type="common">Root endophyte fungus</name>
    <name type="synonym">Piriformospora indica</name>
    <dbReference type="NCBI Taxonomy" id="1109443"/>
    <lineage>
        <taxon>Eukaryota</taxon>
        <taxon>Fungi</taxon>
        <taxon>Dikarya</taxon>
        <taxon>Basidiomycota</taxon>
        <taxon>Agaricomycotina</taxon>
        <taxon>Agaricomycetes</taxon>
        <taxon>Sebacinales</taxon>
        <taxon>Serendipitaceae</taxon>
        <taxon>Serendipita</taxon>
    </lineage>
</organism>
<evidence type="ECO:0000313" key="4">
    <source>
        <dbReference type="Proteomes" id="UP000007148"/>
    </source>
</evidence>
<accession>G4TWN8</accession>
<feature type="transmembrane region" description="Helical" evidence="2">
    <location>
        <begin position="148"/>
        <end position="172"/>
    </location>
</feature>
<dbReference type="Proteomes" id="UP000007148">
    <property type="component" value="Unassembled WGS sequence"/>
</dbReference>
<evidence type="ECO:0000313" key="3">
    <source>
        <dbReference type="EMBL" id="CCA75731.1"/>
    </source>
</evidence>
<dbReference type="HOGENOM" id="CLU_711978_0_0_1"/>
<evidence type="ECO:0000256" key="1">
    <source>
        <dbReference type="SAM" id="MobiDB-lite"/>
    </source>
</evidence>
<name>G4TWN8_SERID</name>
<feature type="region of interest" description="Disordered" evidence="1">
    <location>
        <begin position="240"/>
        <end position="270"/>
    </location>
</feature>
<proteinExistence type="predicted"/>
<protein>
    <submittedName>
        <fullName evidence="3">Uncharacterized protein</fullName>
    </submittedName>
</protein>
<dbReference type="OrthoDB" id="10317320at2759"/>
<keyword evidence="2" id="KW-1133">Transmembrane helix</keyword>
<dbReference type="EMBL" id="CAFZ01000508">
    <property type="protein sequence ID" value="CCA75731.1"/>
    <property type="molecule type" value="Genomic_DNA"/>
</dbReference>
<comment type="caution">
    <text evidence="3">The sequence shown here is derived from an EMBL/GenBank/DDBJ whole genome shotgun (WGS) entry which is preliminary data.</text>
</comment>
<reference evidence="3 4" key="1">
    <citation type="journal article" date="2011" name="PLoS Pathog.">
        <title>Endophytic Life Strategies Decoded by Genome and Transcriptome Analyses of the Mutualistic Root Symbiont Piriformospora indica.</title>
        <authorList>
            <person name="Zuccaro A."/>
            <person name="Lahrmann U."/>
            <person name="Guldener U."/>
            <person name="Langen G."/>
            <person name="Pfiffi S."/>
            <person name="Biedenkopf D."/>
            <person name="Wong P."/>
            <person name="Samans B."/>
            <person name="Grimm C."/>
            <person name="Basiewicz M."/>
            <person name="Murat C."/>
            <person name="Martin F."/>
            <person name="Kogel K.H."/>
        </authorList>
    </citation>
    <scope>NUCLEOTIDE SEQUENCE [LARGE SCALE GENOMIC DNA]</scope>
    <source>
        <strain evidence="3 4">DSM 11827</strain>
    </source>
</reference>
<sequence length="388" mass="42474">MYGISATVAPLDRHIMDNTALNYSTGDWKLSRNASFAYGQTLASTNVVGASVSLTFTQDVSTLWLFGTLSREGATLNITFPSNNQITYLNNYGIRRSYLNDSLVQAILWSSGQMSVTPGSTMNITLAGGTFDLDYILYSTPSVKGKSWGLYITVIVIGALFTLFGLSGLIFWRWKRQKKRKKSRNVDRKGVLSGEIDEMPLRSPIDSSVAISQEDINLMQPPVAESVDPPTVALRTIGLPRVENPTTPSPAYESRPTGTHSSQSTHVTSSVATTPSVVATEQEVLPAWSPPPPSYLTVSELVSEARRGMIPLDQETLERLFERVMVLRREGRSSAAWMNRPGGGLGFHANPTGDTIVEEEEVDELEALARRIAGIETMPSPMPLSTKR</sequence>
<evidence type="ECO:0000256" key="2">
    <source>
        <dbReference type="SAM" id="Phobius"/>
    </source>
</evidence>
<keyword evidence="2" id="KW-0812">Transmembrane</keyword>